<keyword evidence="2" id="KW-1185">Reference proteome</keyword>
<accession>A0A9P7EUL2</accession>
<proteinExistence type="predicted"/>
<comment type="caution">
    <text evidence="1">The sequence shown here is derived from an EMBL/GenBank/DDBJ whole genome shotgun (WGS) entry which is preliminary data.</text>
</comment>
<dbReference type="AlphaFoldDB" id="A0A9P7EUL2"/>
<evidence type="ECO:0000313" key="1">
    <source>
        <dbReference type="EMBL" id="KAG2090113.1"/>
    </source>
</evidence>
<sequence length="119" mass="13156">MPRAPKVQESSATASATAMVFSPKSPKFSWIISKVIALCGKRQFQNAMKAFDLAFMYVDADLNKTRLSLLIKVVALFNANQRDEAILRVQELATTRPSVNPLACDIVECYADRRSACAN</sequence>
<evidence type="ECO:0000313" key="2">
    <source>
        <dbReference type="Proteomes" id="UP000823399"/>
    </source>
</evidence>
<protein>
    <submittedName>
        <fullName evidence="1">Uncharacterized protein</fullName>
    </submittedName>
</protein>
<dbReference type="GeneID" id="64704709"/>
<gene>
    <name evidence="1" type="ORF">F5147DRAFT_780419</name>
</gene>
<name>A0A9P7EUL2_9AGAM</name>
<reference evidence="1" key="1">
    <citation type="journal article" date="2020" name="New Phytol.">
        <title>Comparative genomics reveals dynamic genome evolution in host specialist ectomycorrhizal fungi.</title>
        <authorList>
            <person name="Lofgren L.A."/>
            <person name="Nguyen N.H."/>
            <person name="Vilgalys R."/>
            <person name="Ruytinx J."/>
            <person name="Liao H.L."/>
            <person name="Branco S."/>
            <person name="Kuo A."/>
            <person name="LaButti K."/>
            <person name="Lipzen A."/>
            <person name="Andreopoulos W."/>
            <person name="Pangilinan J."/>
            <person name="Riley R."/>
            <person name="Hundley H."/>
            <person name="Na H."/>
            <person name="Barry K."/>
            <person name="Grigoriev I.V."/>
            <person name="Stajich J.E."/>
            <person name="Kennedy P.G."/>
        </authorList>
    </citation>
    <scope>NUCLEOTIDE SEQUENCE</scope>
    <source>
        <strain evidence="1">FC423</strain>
    </source>
</reference>
<dbReference type="OrthoDB" id="2690097at2759"/>
<dbReference type="RefSeq" id="XP_041286111.1">
    <property type="nucleotide sequence ID" value="XM_041442450.1"/>
</dbReference>
<dbReference type="EMBL" id="JABBWM010000106">
    <property type="protein sequence ID" value="KAG2090113.1"/>
    <property type="molecule type" value="Genomic_DNA"/>
</dbReference>
<organism evidence="1 2">
    <name type="scientific">Suillus discolor</name>
    <dbReference type="NCBI Taxonomy" id="1912936"/>
    <lineage>
        <taxon>Eukaryota</taxon>
        <taxon>Fungi</taxon>
        <taxon>Dikarya</taxon>
        <taxon>Basidiomycota</taxon>
        <taxon>Agaricomycotina</taxon>
        <taxon>Agaricomycetes</taxon>
        <taxon>Agaricomycetidae</taxon>
        <taxon>Boletales</taxon>
        <taxon>Suillineae</taxon>
        <taxon>Suillaceae</taxon>
        <taxon>Suillus</taxon>
    </lineage>
</organism>
<dbReference type="Proteomes" id="UP000823399">
    <property type="component" value="Unassembled WGS sequence"/>
</dbReference>